<dbReference type="InterPro" id="IPR007865">
    <property type="entry name" value="Aminopep_P_N"/>
</dbReference>
<dbReference type="InParanoid" id="A0A163DYJ7"/>
<dbReference type="InterPro" id="IPR052433">
    <property type="entry name" value="X-Pro_dipept-like"/>
</dbReference>
<keyword evidence="5" id="KW-0464">Manganese</keyword>
<dbReference type="VEuPathDB" id="FungiDB:PHYBLDRAFT_19582"/>
<dbReference type="SMART" id="SM01011">
    <property type="entry name" value="AMP_N"/>
    <property type="match status" value="1"/>
</dbReference>
<keyword evidence="8" id="KW-1185">Reference proteome</keyword>
<dbReference type="InterPro" id="IPR036005">
    <property type="entry name" value="Creatinase/aminopeptidase-like"/>
</dbReference>
<dbReference type="CDD" id="cd01087">
    <property type="entry name" value="Prolidase"/>
    <property type="match status" value="1"/>
</dbReference>
<dbReference type="GO" id="GO:0070006">
    <property type="term" value="F:metalloaminopeptidase activity"/>
    <property type="evidence" value="ECO:0007669"/>
    <property type="project" value="InterPro"/>
</dbReference>
<evidence type="ECO:0000256" key="2">
    <source>
        <dbReference type="ARBA" id="ARBA00008766"/>
    </source>
</evidence>
<dbReference type="AlphaFoldDB" id="A0A163DYJ7"/>
<evidence type="ECO:0000256" key="1">
    <source>
        <dbReference type="ARBA" id="ARBA00001936"/>
    </source>
</evidence>
<feature type="domain" description="Aminopeptidase P N-terminal" evidence="6">
    <location>
        <begin position="89"/>
        <end position="216"/>
    </location>
</feature>
<dbReference type="Gene3D" id="3.90.230.10">
    <property type="entry name" value="Creatinase/methionine aminopeptidase superfamily"/>
    <property type="match status" value="1"/>
</dbReference>
<keyword evidence="3" id="KW-0479">Metal-binding</keyword>
<dbReference type="PANTHER" id="PTHR43226:SF4">
    <property type="entry name" value="XAA-PRO AMINOPEPTIDASE 3"/>
    <property type="match status" value="1"/>
</dbReference>
<dbReference type="EMBL" id="KV440979">
    <property type="protein sequence ID" value="OAD74210.1"/>
    <property type="molecule type" value="Genomic_DNA"/>
</dbReference>
<proteinExistence type="inferred from homology"/>
<evidence type="ECO:0000313" key="7">
    <source>
        <dbReference type="EMBL" id="OAD74210.1"/>
    </source>
</evidence>
<dbReference type="RefSeq" id="XP_018292250.1">
    <property type="nucleotide sequence ID" value="XM_018439706.1"/>
</dbReference>
<name>A0A163DYJ7_PHYB8</name>
<dbReference type="GeneID" id="29000612"/>
<organism evidence="7 8">
    <name type="scientific">Phycomyces blakesleeanus (strain ATCC 8743b / DSM 1359 / FGSC 10004 / NBRC 33097 / NRRL 1555)</name>
    <dbReference type="NCBI Taxonomy" id="763407"/>
    <lineage>
        <taxon>Eukaryota</taxon>
        <taxon>Fungi</taxon>
        <taxon>Fungi incertae sedis</taxon>
        <taxon>Mucoromycota</taxon>
        <taxon>Mucoromycotina</taxon>
        <taxon>Mucoromycetes</taxon>
        <taxon>Mucorales</taxon>
        <taxon>Phycomycetaceae</taxon>
        <taxon>Phycomyces</taxon>
    </lineage>
</organism>
<evidence type="ECO:0000259" key="6">
    <source>
        <dbReference type="SMART" id="SM01011"/>
    </source>
</evidence>
<gene>
    <name evidence="7" type="ORF">PHYBLDRAFT_19582</name>
</gene>
<evidence type="ECO:0000256" key="5">
    <source>
        <dbReference type="ARBA" id="ARBA00023211"/>
    </source>
</evidence>
<dbReference type="Proteomes" id="UP000077315">
    <property type="component" value="Unassembled WGS sequence"/>
</dbReference>
<dbReference type="GO" id="GO:0030145">
    <property type="term" value="F:manganese ion binding"/>
    <property type="evidence" value="ECO:0007669"/>
    <property type="project" value="InterPro"/>
</dbReference>
<dbReference type="PANTHER" id="PTHR43226">
    <property type="entry name" value="XAA-PRO AMINOPEPTIDASE 3"/>
    <property type="match status" value="1"/>
</dbReference>
<dbReference type="FunCoup" id="A0A163DYJ7">
    <property type="interactions" value="410"/>
</dbReference>
<sequence>MFCRRSRLARSALVSRPQLIGANHSHVQRPTILHCALKKNTGATHPAYRTFTTVPTSNPIPDTHKRSFGQPTVHTHPYLINKNDLTPGIPKTEYELRRTILMSSLPKGSTVVSVGYKTRYMTNNIFYQFHQNTDFWYLSGFNEPDSAMILRKGYKQIMFVPPKSAHAELWDGPRTGVEGAKEIFGADEAYDNSRFTSFLKDAMNADHLFIDSPSVNPSLLERVSPEMSFNSLFLYLVAKFRKALKPLSILIQELRIIKSDNEIDIMKKSGQISSKAFIQAMKWTQPEFSEAQLWAKLDYECRMRGSSMLAYIPVVAGGPNALSLHYVRNDMKLRDGDLVLVDCGGEYNGYASDITRTWPVNGKFTEPQREIYQAVLNVNKACIKMCTENAKLSLHAIHTESMKLMKRELDAIGFSVTNSDLENMLYPHHVGHYLGLDVHDLHDITRSRRLKKNMVITIEPGLYIPYDKKFPSKYHGIGVRIEDNVVIGEETPYVLTATAPKEVIDIEYCCKSTSE</sequence>
<accession>A0A163DYJ7</accession>
<dbReference type="STRING" id="763407.A0A163DYJ7"/>
<evidence type="ECO:0000256" key="4">
    <source>
        <dbReference type="ARBA" id="ARBA00022801"/>
    </source>
</evidence>
<keyword evidence="4" id="KW-0378">Hydrolase</keyword>
<dbReference type="Pfam" id="PF00557">
    <property type="entry name" value="Peptidase_M24"/>
    <property type="match status" value="1"/>
</dbReference>
<dbReference type="InterPro" id="IPR000994">
    <property type="entry name" value="Pept_M24"/>
</dbReference>
<reference evidence="8" key="1">
    <citation type="submission" date="2015-06" db="EMBL/GenBank/DDBJ databases">
        <title>Expansion of signal transduction pathways in fungi by whole-genome duplication.</title>
        <authorList>
            <consortium name="DOE Joint Genome Institute"/>
            <person name="Corrochano L.M."/>
            <person name="Kuo A."/>
            <person name="Marcet-Houben M."/>
            <person name="Polaino S."/>
            <person name="Salamov A."/>
            <person name="Villalobos J.M."/>
            <person name="Alvarez M.I."/>
            <person name="Avalos J."/>
            <person name="Benito E.P."/>
            <person name="Benoit I."/>
            <person name="Burger G."/>
            <person name="Camino L.P."/>
            <person name="Canovas D."/>
            <person name="Cerda-Olmedo E."/>
            <person name="Cheng J.-F."/>
            <person name="Dominguez A."/>
            <person name="Elias M."/>
            <person name="Eslava A.P."/>
            <person name="Glaser F."/>
            <person name="Grimwood J."/>
            <person name="Gutierrez G."/>
            <person name="Heitman J."/>
            <person name="Henrissat B."/>
            <person name="Iturriaga E.A."/>
            <person name="Lang B.F."/>
            <person name="Lavin J.L."/>
            <person name="Lee S."/>
            <person name="Li W."/>
            <person name="Lindquist E."/>
            <person name="Lopez-Garcia S."/>
            <person name="Luque E.M."/>
            <person name="Marcos A.T."/>
            <person name="Martin J."/>
            <person name="McCluskey K."/>
            <person name="Medina H.R."/>
            <person name="Miralles-Duran A."/>
            <person name="Miyazaki A."/>
            <person name="Munoz-Torres E."/>
            <person name="Oguiza J.A."/>
            <person name="Ohm R."/>
            <person name="Olmedo M."/>
            <person name="Orejas M."/>
            <person name="Ortiz-Castellanos L."/>
            <person name="Pisabarro A.G."/>
            <person name="Rodriguez-Romero J."/>
            <person name="Ruiz-Herrera J."/>
            <person name="Ruiz-Vazquez R."/>
            <person name="Sanz C."/>
            <person name="Schackwitz W."/>
            <person name="Schmutz J."/>
            <person name="Shahriari M."/>
            <person name="Shelest E."/>
            <person name="Silva-Franco F."/>
            <person name="Soanes D."/>
            <person name="Syed K."/>
            <person name="Tagua V.G."/>
            <person name="Talbot N.J."/>
            <person name="Thon M."/>
            <person name="De vries R.P."/>
            <person name="Wiebenga A."/>
            <person name="Yadav J.S."/>
            <person name="Braun E.L."/>
            <person name="Baker S."/>
            <person name="Garre V."/>
            <person name="Horwitz B."/>
            <person name="Torres-Martinez S."/>
            <person name="Idnurm A."/>
            <person name="Herrera-Estrella A."/>
            <person name="Gabaldon T."/>
            <person name="Grigoriev I.V."/>
        </authorList>
    </citation>
    <scope>NUCLEOTIDE SEQUENCE [LARGE SCALE GENOMIC DNA]</scope>
    <source>
        <strain evidence="8">NRRL 1555(-)</strain>
    </source>
</reference>
<dbReference type="Pfam" id="PF05195">
    <property type="entry name" value="AMP_N"/>
    <property type="match status" value="1"/>
</dbReference>
<dbReference type="SUPFAM" id="SSF55920">
    <property type="entry name" value="Creatinase/aminopeptidase"/>
    <property type="match status" value="1"/>
</dbReference>
<dbReference type="OrthoDB" id="4215474at2759"/>
<comment type="similarity">
    <text evidence="2">Belongs to the peptidase M24B family.</text>
</comment>
<protein>
    <recommendedName>
        <fullName evidence="6">Aminopeptidase P N-terminal domain-containing protein</fullName>
    </recommendedName>
</protein>
<dbReference type="InterPro" id="IPR029149">
    <property type="entry name" value="Creatin/AminoP/Spt16_N"/>
</dbReference>
<dbReference type="GO" id="GO:0005739">
    <property type="term" value="C:mitochondrion"/>
    <property type="evidence" value="ECO:0007669"/>
    <property type="project" value="TreeGrafter"/>
</dbReference>
<dbReference type="Gene3D" id="3.40.350.10">
    <property type="entry name" value="Creatinase/prolidase N-terminal domain"/>
    <property type="match status" value="1"/>
</dbReference>
<evidence type="ECO:0000313" key="8">
    <source>
        <dbReference type="Proteomes" id="UP000077315"/>
    </source>
</evidence>
<dbReference type="SUPFAM" id="SSF53092">
    <property type="entry name" value="Creatinase/prolidase N-terminal domain"/>
    <property type="match status" value="1"/>
</dbReference>
<comment type="cofactor">
    <cofactor evidence="1">
        <name>Mn(2+)</name>
        <dbReference type="ChEBI" id="CHEBI:29035"/>
    </cofactor>
</comment>
<dbReference type="GO" id="GO:0006508">
    <property type="term" value="P:proteolysis"/>
    <property type="evidence" value="ECO:0007669"/>
    <property type="project" value="TreeGrafter"/>
</dbReference>
<evidence type="ECO:0000256" key="3">
    <source>
        <dbReference type="ARBA" id="ARBA00022723"/>
    </source>
</evidence>